<dbReference type="Pfam" id="PF01695">
    <property type="entry name" value="IstB_IS21"/>
    <property type="match status" value="1"/>
</dbReference>
<sequence length="69" mass="8025">MAIMQLIEDRHAKSSTIITSQLPINKWYDYLAEPTLGDAIMDRILQHANRIELKGQSMRVRMNMQQNPV</sequence>
<dbReference type="EMBL" id="SMFL01000014">
    <property type="protein sequence ID" value="TDE10852.1"/>
    <property type="molecule type" value="Genomic_DNA"/>
</dbReference>
<evidence type="ECO:0000313" key="3">
    <source>
        <dbReference type="EMBL" id="TDE10852.1"/>
    </source>
</evidence>
<name>A0A4V2Z2M8_9BACT</name>
<dbReference type="InterPro" id="IPR027417">
    <property type="entry name" value="P-loop_NTPase"/>
</dbReference>
<evidence type="ECO:0000313" key="4">
    <source>
        <dbReference type="Proteomes" id="UP000294850"/>
    </source>
</evidence>
<feature type="non-terminal residue" evidence="2">
    <location>
        <position position="1"/>
    </location>
</feature>
<dbReference type="InterPro" id="IPR002611">
    <property type="entry name" value="IstB_ATP-bd"/>
</dbReference>
<evidence type="ECO:0000313" key="2">
    <source>
        <dbReference type="EMBL" id="TDE09428.1"/>
    </source>
</evidence>
<keyword evidence="4" id="KW-1185">Reference proteome</keyword>
<reference evidence="2 4" key="1">
    <citation type="submission" date="2019-03" db="EMBL/GenBank/DDBJ databases">
        <title>Dyadobacter AR-3-6 sp. nov., isolated from arctic soil.</title>
        <authorList>
            <person name="Chaudhary D.K."/>
        </authorList>
    </citation>
    <scope>NUCLEOTIDE SEQUENCE [LARGE SCALE GENOMIC DNA]</scope>
    <source>
        <strain evidence="2 4">AR-3-6</strain>
    </source>
</reference>
<keyword evidence="2" id="KW-0547">Nucleotide-binding</keyword>
<organism evidence="2 4">
    <name type="scientific">Dyadobacter psychrotolerans</name>
    <dbReference type="NCBI Taxonomy" id="2541721"/>
    <lineage>
        <taxon>Bacteria</taxon>
        <taxon>Pseudomonadati</taxon>
        <taxon>Bacteroidota</taxon>
        <taxon>Cytophagia</taxon>
        <taxon>Cytophagales</taxon>
        <taxon>Spirosomataceae</taxon>
        <taxon>Dyadobacter</taxon>
    </lineage>
</organism>
<evidence type="ECO:0000259" key="1">
    <source>
        <dbReference type="Pfam" id="PF01695"/>
    </source>
</evidence>
<accession>A0A4V2Z2M8</accession>
<dbReference type="AlphaFoldDB" id="A0A4V2Z2M8"/>
<dbReference type="Gene3D" id="3.40.50.300">
    <property type="entry name" value="P-loop containing nucleotide triphosphate hydrolases"/>
    <property type="match status" value="1"/>
</dbReference>
<dbReference type="GO" id="GO:0005524">
    <property type="term" value="F:ATP binding"/>
    <property type="evidence" value="ECO:0007669"/>
    <property type="project" value="UniProtKB-KW"/>
</dbReference>
<dbReference type="RefSeq" id="WP_165940169.1">
    <property type="nucleotide sequence ID" value="NZ_SMFL01000014.1"/>
</dbReference>
<keyword evidence="2" id="KW-0067">ATP-binding</keyword>
<comment type="caution">
    <text evidence="2">The sequence shown here is derived from an EMBL/GenBank/DDBJ whole genome shotgun (WGS) entry which is preliminary data.</text>
</comment>
<dbReference type="Proteomes" id="UP000294850">
    <property type="component" value="Unassembled WGS sequence"/>
</dbReference>
<protein>
    <submittedName>
        <fullName evidence="2">ATP-binding protein</fullName>
    </submittedName>
</protein>
<proteinExistence type="predicted"/>
<gene>
    <name evidence="3" type="ORF">E0F88_27665</name>
    <name evidence="2" type="ORF">E0F88_30895</name>
</gene>
<dbReference type="EMBL" id="SMFL01000020">
    <property type="protein sequence ID" value="TDE09428.1"/>
    <property type="molecule type" value="Genomic_DNA"/>
</dbReference>
<feature type="domain" description="IstB-like ATP-binding" evidence="1">
    <location>
        <begin position="3"/>
        <end position="64"/>
    </location>
</feature>